<reference evidence="2" key="1">
    <citation type="submission" date="2016-10" db="EMBL/GenBank/DDBJ databases">
        <authorList>
            <person name="Varghese N."/>
            <person name="Submissions S."/>
        </authorList>
    </citation>
    <scope>NUCLEOTIDE SEQUENCE [LARGE SCALE GENOMIC DNA]</scope>
    <source>
        <strain evidence="2">GAS369</strain>
    </source>
</reference>
<organism evidence="1 2">
    <name type="scientific">Bradyrhizobium canariense</name>
    <dbReference type="NCBI Taxonomy" id="255045"/>
    <lineage>
        <taxon>Bacteria</taxon>
        <taxon>Pseudomonadati</taxon>
        <taxon>Pseudomonadota</taxon>
        <taxon>Alphaproteobacteria</taxon>
        <taxon>Hyphomicrobiales</taxon>
        <taxon>Nitrobacteraceae</taxon>
        <taxon>Bradyrhizobium</taxon>
    </lineage>
</organism>
<dbReference type="EMBL" id="LT629750">
    <property type="protein sequence ID" value="SDT58425.1"/>
    <property type="molecule type" value="Genomic_DNA"/>
</dbReference>
<dbReference type="Proteomes" id="UP000243904">
    <property type="component" value="Chromosome I"/>
</dbReference>
<protein>
    <submittedName>
        <fullName evidence="1">Uncharacterized protein</fullName>
    </submittedName>
</protein>
<evidence type="ECO:0000313" key="1">
    <source>
        <dbReference type="EMBL" id="SDT58425.1"/>
    </source>
</evidence>
<evidence type="ECO:0000313" key="2">
    <source>
        <dbReference type="Proteomes" id="UP000243904"/>
    </source>
</evidence>
<name>A0A1H2BJI3_9BRAD</name>
<keyword evidence="2" id="KW-1185">Reference proteome</keyword>
<proteinExistence type="predicted"/>
<sequence>MQRCVHAAMERVTLSAQNWPLLESQRFNADSASIVDTLAVG</sequence>
<gene>
    <name evidence="1" type="ORF">SAMN05444158_7253</name>
</gene>
<dbReference type="AlphaFoldDB" id="A0A1H2BJI3"/>
<accession>A0A1H2BJI3</accession>